<evidence type="ECO:0000256" key="1">
    <source>
        <dbReference type="ARBA" id="ARBA00006987"/>
    </source>
</evidence>
<accession>A0A9X1VZS0</accession>
<dbReference type="PIRSF" id="PIRSF017082">
    <property type="entry name" value="YflP"/>
    <property type="match status" value="1"/>
</dbReference>
<feature type="chain" id="PRO_5040776133" evidence="2">
    <location>
        <begin position="26"/>
        <end position="324"/>
    </location>
</feature>
<dbReference type="EMBL" id="JALGBI010000003">
    <property type="protein sequence ID" value="MCJ0765894.1"/>
    <property type="molecule type" value="Genomic_DNA"/>
</dbReference>
<protein>
    <submittedName>
        <fullName evidence="3">Tripartite tricarboxylate transporter substrate binding protein</fullName>
    </submittedName>
</protein>
<gene>
    <name evidence="3" type="ORF">MMF98_21985</name>
</gene>
<dbReference type="RefSeq" id="WP_243309481.1">
    <property type="nucleotide sequence ID" value="NZ_JALGBI010000003.1"/>
</dbReference>
<dbReference type="SUPFAM" id="SSF53850">
    <property type="entry name" value="Periplasmic binding protein-like II"/>
    <property type="match status" value="1"/>
</dbReference>
<reference evidence="3" key="1">
    <citation type="submission" date="2022-03" db="EMBL/GenBank/DDBJ databases">
        <authorList>
            <person name="Woo C.Y."/>
        </authorList>
    </citation>
    <scope>NUCLEOTIDE SEQUENCE</scope>
    <source>
        <strain evidence="3">CYS-02</strain>
    </source>
</reference>
<keyword evidence="4" id="KW-1185">Reference proteome</keyword>
<dbReference type="Gene3D" id="3.40.190.10">
    <property type="entry name" value="Periplasmic binding protein-like II"/>
    <property type="match status" value="1"/>
</dbReference>
<comment type="similarity">
    <text evidence="1">Belongs to the UPF0065 (bug) family.</text>
</comment>
<keyword evidence="2" id="KW-0732">Signal</keyword>
<dbReference type="AlphaFoldDB" id="A0A9X1VZS0"/>
<comment type="caution">
    <text evidence="3">The sequence shown here is derived from an EMBL/GenBank/DDBJ whole genome shotgun (WGS) entry which is preliminary data.</text>
</comment>
<evidence type="ECO:0000256" key="2">
    <source>
        <dbReference type="SAM" id="SignalP"/>
    </source>
</evidence>
<dbReference type="Proteomes" id="UP001139447">
    <property type="component" value="Unassembled WGS sequence"/>
</dbReference>
<name>A0A9X1VZS0_9BURK</name>
<evidence type="ECO:0000313" key="4">
    <source>
        <dbReference type="Proteomes" id="UP001139447"/>
    </source>
</evidence>
<dbReference type="PANTHER" id="PTHR42928">
    <property type="entry name" value="TRICARBOXYLATE-BINDING PROTEIN"/>
    <property type="match status" value="1"/>
</dbReference>
<proteinExistence type="inferred from homology"/>
<dbReference type="InterPro" id="IPR042100">
    <property type="entry name" value="Bug_dom1"/>
</dbReference>
<dbReference type="InterPro" id="IPR005064">
    <property type="entry name" value="BUG"/>
</dbReference>
<organism evidence="3 4">
    <name type="scientific">Variovorax terrae</name>
    <dbReference type="NCBI Taxonomy" id="2923278"/>
    <lineage>
        <taxon>Bacteria</taxon>
        <taxon>Pseudomonadati</taxon>
        <taxon>Pseudomonadota</taxon>
        <taxon>Betaproteobacteria</taxon>
        <taxon>Burkholderiales</taxon>
        <taxon>Comamonadaceae</taxon>
        <taxon>Variovorax</taxon>
    </lineage>
</organism>
<feature type="signal peptide" evidence="2">
    <location>
        <begin position="1"/>
        <end position="25"/>
    </location>
</feature>
<sequence>MSRRRTVIGALATACLAATMPHAFAAFPDKPIRIIVPFPAGGATDVVARALGVRLGQAMKQPVVVENKTGAGGNIGADFVAKSAPDGYTILVASPAEVAINEFLYPKLSYNAATDLAPVAKLASAPLVLAVNSKSPADSVQGLVRYIRAQPSGVNFASSGTGGPQHLAGELFRLMSGTRMTHVPYKGGAPAMTDLLGGQVDLFFAGLPPALPHIQAGKLRVLGVSTVQRSPLLPQVPTVAEQGFAGFDIENWQGVFAPAGTPTPVIDLLARHIGEIAADKVFAEQLQAQGASPAFMAPREFGEFVAAERRKYSKLVKESGAKAD</sequence>
<evidence type="ECO:0000313" key="3">
    <source>
        <dbReference type="EMBL" id="MCJ0765894.1"/>
    </source>
</evidence>
<dbReference type="Gene3D" id="3.40.190.150">
    <property type="entry name" value="Bordetella uptake gene, domain 1"/>
    <property type="match status" value="1"/>
</dbReference>
<dbReference type="CDD" id="cd13578">
    <property type="entry name" value="PBP2_Bug27"/>
    <property type="match status" value="1"/>
</dbReference>
<dbReference type="PANTHER" id="PTHR42928:SF5">
    <property type="entry name" value="BLR1237 PROTEIN"/>
    <property type="match status" value="1"/>
</dbReference>
<dbReference type="Pfam" id="PF03401">
    <property type="entry name" value="TctC"/>
    <property type="match status" value="1"/>
</dbReference>